<feature type="compositionally biased region" description="Basic and acidic residues" evidence="1">
    <location>
        <begin position="140"/>
        <end position="150"/>
    </location>
</feature>
<dbReference type="Proteomes" id="UP001281410">
    <property type="component" value="Unassembled WGS sequence"/>
</dbReference>
<comment type="caution">
    <text evidence="2">The sequence shown here is derived from an EMBL/GenBank/DDBJ whole genome shotgun (WGS) entry which is preliminary data.</text>
</comment>
<evidence type="ECO:0000256" key="1">
    <source>
        <dbReference type="SAM" id="MobiDB-lite"/>
    </source>
</evidence>
<dbReference type="EMBL" id="JANJYJ010000004">
    <property type="protein sequence ID" value="KAK3218451.1"/>
    <property type="molecule type" value="Genomic_DNA"/>
</dbReference>
<organism evidence="2 3">
    <name type="scientific">Dipteronia sinensis</name>
    <dbReference type="NCBI Taxonomy" id="43782"/>
    <lineage>
        <taxon>Eukaryota</taxon>
        <taxon>Viridiplantae</taxon>
        <taxon>Streptophyta</taxon>
        <taxon>Embryophyta</taxon>
        <taxon>Tracheophyta</taxon>
        <taxon>Spermatophyta</taxon>
        <taxon>Magnoliopsida</taxon>
        <taxon>eudicotyledons</taxon>
        <taxon>Gunneridae</taxon>
        <taxon>Pentapetalae</taxon>
        <taxon>rosids</taxon>
        <taxon>malvids</taxon>
        <taxon>Sapindales</taxon>
        <taxon>Sapindaceae</taxon>
        <taxon>Hippocastanoideae</taxon>
        <taxon>Acereae</taxon>
        <taxon>Dipteronia</taxon>
    </lineage>
</organism>
<proteinExistence type="predicted"/>
<dbReference type="PANTHER" id="PTHR48449:SF1">
    <property type="entry name" value="DUF1985 DOMAIN-CONTAINING PROTEIN"/>
    <property type="match status" value="1"/>
</dbReference>
<keyword evidence="3" id="KW-1185">Reference proteome</keyword>
<dbReference type="AlphaFoldDB" id="A0AAE0E804"/>
<protein>
    <submittedName>
        <fullName evidence="2">Uncharacterized protein</fullName>
    </submittedName>
</protein>
<sequence length="164" mass="18978">MLIYNLLKREIIQPKSQADEMWFCFGKDQASFGREEFCLCRGLNMGTPPKGFREKKEVGKDSFLSRFFEGKRYTVELLEATFQGLTDADGDDALKLEYLLMNAAKKHLNKLRGGEDRKKDSEKKEENEEKNKKKKKKKKKDVESEKKTNGEEVTEQAENSNPKA</sequence>
<evidence type="ECO:0000313" key="2">
    <source>
        <dbReference type="EMBL" id="KAK3218451.1"/>
    </source>
</evidence>
<gene>
    <name evidence="2" type="ORF">Dsin_012421</name>
</gene>
<feature type="compositionally biased region" description="Basic and acidic residues" evidence="1">
    <location>
        <begin position="112"/>
        <end position="131"/>
    </location>
</feature>
<accession>A0AAE0E804</accession>
<reference evidence="2" key="1">
    <citation type="journal article" date="2023" name="Plant J.">
        <title>Genome sequences and population genomics provide insights into the demographic history, inbreeding, and mutation load of two 'living fossil' tree species of Dipteronia.</title>
        <authorList>
            <person name="Feng Y."/>
            <person name="Comes H.P."/>
            <person name="Chen J."/>
            <person name="Zhu S."/>
            <person name="Lu R."/>
            <person name="Zhang X."/>
            <person name="Li P."/>
            <person name="Qiu J."/>
            <person name="Olsen K.M."/>
            <person name="Qiu Y."/>
        </authorList>
    </citation>
    <scope>NUCLEOTIDE SEQUENCE</scope>
    <source>
        <strain evidence="2">NBL</strain>
    </source>
</reference>
<evidence type="ECO:0000313" key="3">
    <source>
        <dbReference type="Proteomes" id="UP001281410"/>
    </source>
</evidence>
<feature type="region of interest" description="Disordered" evidence="1">
    <location>
        <begin position="109"/>
        <end position="164"/>
    </location>
</feature>
<dbReference type="PANTHER" id="PTHR48449">
    <property type="entry name" value="DUF1985 DOMAIN-CONTAINING PROTEIN"/>
    <property type="match status" value="1"/>
</dbReference>
<name>A0AAE0E804_9ROSI</name>